<geneLocation type="plasmid" evidence="1">
    <name>pVir-CR-HvKP267</name>
</geneLocation>
<keyword evidence="1" id="KW-0614">Plasmid</keyword>
<reference evidence="1" key="1">
    <citation type="submission" date="2017-10" db="EMBL/GenBank/DDBJ databases">
        <title>Emergence of a tet(A) variant encoding tigecycline resistance in a carbapenem-resistant hypervirulent ST11 Klebsiella pneumoniae.</title>
        <authorList>
            <person name="Yao H."/>
            <person name="Qin S."/>
            <person name="Du X.-D."/>
        </authorList>
    </citation>
    <scope>NUCLEOTIDE SEQUENCE</scope>
    <source>
        <strain evidence="1">KP267</strain>
        <plasmid evidence="1">pVir-CR-HvKP267</plasmid>
    </source>
</reference>
<dbReference type="AlphaFoldDB" id="A0A2H5BSP7"/>
<name>A0A2H5BSP7_KLEPN</name>
<organism evidence="1">
    <name type="scientific">Klebsiella pneumoniae</name>
    <dbReference type="NCBI Taxonomy" id="573"/>
    <lineage>
        <taxon>Bacteria</taxon>
        <taxon>Pseudomonadati</taxon>
        <taxon>Pseudomonadota</taxon>
        <taxon>Gammaproteobacteria</taxon>
        <taxon>Enterobacterales</taxon>
        <taxon>Enterobacteriaceae</taxon>
        <taxon>Klebsiella/Raoultella group</taxon>
        <taxon>Klebsiella</taxon>
        <taxon>Klebsiella pneumoniae complex</taxon>
    </lineage>
</organism>
<evidence type="ECO:0000313" key="1">
    <source>
        <dbReference type="EMBL" id="AUG89675.1"/>
    </source>
</evidence>
<protein>
    <submittedName>
        <fullName evidence="1">RmpA2</fullName>
    </submittedName>
</protein>
<sequence>MTFRGGEKFYPKGCDYDIYVNMQGNLKKTLKSYIMHT</sequence>
<dbReference type="EMBL" id="MG053312">
    <property type="protein sequence ID" value="AUG89675.1"/>
    <property type="molecule type" value="Genomic_DNA"/>
</dbReference>
<gene>
    <name evidence="1" type="primary">rmpA2</name>
</gene>
<accession>A0A2H5BSP7</accession>
<proteinExistence type="predicted"/>